<proteinExistence type="predicted"/>
<evidence type="ECO:0000313" key="3">
    <source>
        <dbReference type="Proteomes" id="UP000653305"/>
    </source>
</evidence>
<dbReference type="Proteomes" id="UP000653305">
    <property type="component" value="Unassembled WGS sequence"/>
</dbReference>
<organism evidence="2 3">
    <name type="scientific">Phtheirospermum japonicum</name>
    <dbReference type="NCBI Taxonomy" id="374723"/>
    <lineage>
        <taxon>Eukaryota</taxon>
        <taxon>Viridiplantae</taxon>
        <taxon>Streptophyta</taxon>
        <taxon>Embryophyta</taxon>
        <taxon>Tracheophyta</taxon>
        <taxon>Spermatophyta</taxon>
        <taxon>Magnoliopsida</taxon>
        <taxon>eudicotyledons</taxon>
        <taxon>Gunneridae</taxon>
        <taxon>Pentapetalae</taxon>
        <taxon>asterids</taxon>
        <taxon>lamiids</taxon>
        <taxon>Lamiales</taxon>
        <taxon>Orobanchaceae</taxon>
        <taxon>Orobanchaceae incertae sedis</taxon>
        <taxon>Phtheirospermum</taxon>
    </lineage>
</organism>
<protein>
    <submittedName>
        <fullName evidence="2">Protein ycf2</fullName>
    </submittedName>
</protein>
<accession>A0A830C3K4</accession>
<name>A0A830C3K4_9LAMI</name>
<feature type="chain" id="PRO_5032947502" evidence="1">
    <location>
        <begin position="22"/>
        <end position="58"/>
    </location>
</feature>
<evidence type="ECO:0000256" key="1">
    <source>
        <dbReference type="SAM" id="SignalP"/>
    </source>
</evidence>
<sequence length="58" mass="6568">MKKMGSLLMDSLRMILDLVHGLLEVEGALVIFTGQEKIAFHLRMIELHCFFGPNRGIP</sequence>
<dbReference type="EMBL" id="BMAC01000174">
    <property type="protein sequence ID" value="GFP88851.1"/>
    <property type="molecule type" value="Genomic_DNA"/>
</dbReference>
<feature type="signal peptide" evidence="1">
    <location>
        <begin position="1"/>
        <end position="21"/>
    </location>
</feature>
<comment type="caution">
    <text evidence="2">The sequence shown here is derived from an EMBL/GenBank/DDBJ whole genome shotgun (WGS) entry which is preliminary data.</text>
</comment>
<reference evidence="2" key="1">
    <citation type="submission" date="2020-07" db="EMBL/GenBank/DDBJ databases">
        <title>Ethylene signaling mediates host invasion by parasitic plants.</title>
        <authorList>
            <person name="Yoshida S."/>
        </authorList>
    </citation>
    <scope>NUCLEOTIDE SEQUENCE</scope>
    <source>
        <strain evidence="2">Okayama</strain>
    </source>
</reference>
<keyword evidence="3" id="KW-1185">Reference proteome</keyword>
<keyword evidence="1" id="KW-0732">Signal</keyword>
<gene>
    <name evidence="2" type="ORF">PHJA_001028800</name>
</gene>
<dbReference type="AlphaFoldDB" id="A0A830C3K4"/>
<evidence type="ECO:0000313" key="2">
    <source>
        <dbReference type="EMBL" id="GFP88851.1"/>
    </source>
</evidence>